<evidence type="ECO:0000313" key="2">
    <source>
        <dbReference type="EMBL" id="TCI11869.1"/>
    </source>
</evidence>
<feature type="signal peptide" evidence="1">
    <location>
        <begin position="1"/>
        <end position="22"/>
    </location>
</feature>
<name>A0A4R0YX02_9GAMM</name>
<keyword evidence="3" id="KW-1185">Reference proteome</keyword>
<protein>
    <submittedName>
        <fullName evidence="2">Uncharacterized protein</fullName>
    </submittedName>
</protein>
<reference evidence="2 3" key="1">
    <citation type="submission" date="2019-02" db="EMBL/GenBank/DDBJ databases">
        <title>Dyella amyloliquefaciens sp. nov., isolated from forest soil.</title>
        <authorList>
            <person name="Gao Z.-H."/>
            <person name="Qiu L.-H."/>
        </authorList>
    </citation>
    <scope>NUCLEOTIDE SEQUENCE [LARGE SCALE GENOMIC DNA]</scope>
    <source>
        <strain evidence="2 3">KACC 12747</strain>
    </source>
</reference>
<gene>
    <name evidence="2" type="ORF">EZM97_00400</name>
</gene>
<feature type="chain" id="PRO_5020798429" evidence="1">
    <location>
        <begin position="23"/>
        <end position="152"/>
    </location>
</feature>
<dbReference type="RefSeq" id="WP_131151351.1">
    <property type="nucleotide sequence ID" value="NZ_SJTG01000001.1"/>
</dbReference>
<dbReference type="PROSITE" id="PS51257">
    <property type="entry name" value="PROKAR_LIPOPROTEIN"/>
    <property type="match status" value="1"/>
</dbReference>
<organism evidence="2 3">
    <name type="scientific">Dyella soli</name>
    <dbReference type="NCBI Taxonomy" id="522319"/>
    <lineage>
        <taxon>Bacteria</taxon>
        <taxon>Pseudomonadati</taxon>
        <taxon>Pseudomonadota</taxon>
        <taxon>Gammaproteobacteria</taxon>
        <taxon>Lysobacterales</taxon>
        <taxon>Rhodanobacteraceae</taxon>
        <taxon>Dyella</taxon>
    </lineage>
</organism>
<sequence length="152" mass="16998">MVWRTLAMLVLGYVLTTTTAQACRPLPPEYWLDQFVLARSPLGLAFRGKVTSVSERPGPDGTVIRDTMFLPMEWWRGFRAGEVDIRTVSTTQGPCPGLYDFHPAVGEEWLIAGLAHKNLVESWIQPEAQMTWTEASASGHVKETIRKLKATP</sequence>
<evidence type="ECO:0000256" key="1">
    <source>
        <dbReference type="SAM" id="SignalP"/>
    </source>
</evidence>
<proteinExistence type="predicted"/>
<keyword evidence="1" id="KW-0732">Signal</keyword>
<accession>A0A4R0YX02</accession>
<dbReference type="AlphaFoldDB" id="A0A4R0YX02"/>
<evidence type="ECO:0000313" key="3">
    <source>
        <dbReference type="Proteomes" id="UP000291822"/>
    </source>
</evidence>
<dbReference type="EMBL" id="SJTG01000001">
    <property type="protein sequence ID" value="TCI11869.1"/>
    <property type="molecule type" value="Genomic_DNA"/>
</dbReference>
<dbReference type="Proteomes" id="UP000291822">
    <property type="component" value="Unassembled WGS sequence"/>
</dbReference>
<comment type="caution">
    <text evidence="2">The sequence shown here is derived from an EMBL/GenBank/DDBJ whole genome shotgun (WGS) entry which is preliminary data.</text>
</comment>